<dbReference type="Proteomes" id="UP000475385">
    <property type="component" value="Unassembled WGS sequence"/>
</dbReference>
<evidence type="ECO:0000256" key="1">
    <source>
        <dbReference type="SAM" id="MobiDB-lite"/>
    </source>
</evidence>
<evidence type="ECO:0000313" key="4">
    <source>
        <dbReference type="Proteomes" id="UP000475385"/>
    </source>
</evidence>
<dbReference type="AlphaFoldDB" id="A0A6M1LJS0"/>
<feature type="chain" id="PRO_5026812920" evidence="2">
    <location>
        <begin position="21"/>
        <end position="123"/>
    </location>
</feature>
<keyword evidence="4" id="KW-1185">Reference proteome</keyword>
<reference evidence="3 4" key="2">
    <citation type="submission" date="2020-03" db="EMBL/GenBank/DDBJ databases">
        <title>Roseomonas stagni sp. nov., isolated from pond water in Japan.</title>
        <authorList>
            <person name="Furuhata K."/>
            <person name="Miyamoto H."/>
            <person name="Goto K."/>
        </authorList>
    </citation>
    <scope>NUCLEOTIDE SEQUENCE [LARGE SCALE GENOMIC DNA]</scope>
    <source>
        <strain evidence="3 4">PeD5</strain>
    </source>
</reference>
<accession>A0A6M1LJS0</accession>
<feature type="region of interest" description="Disordered" evidence="1">
    <location>
        <begin position="23"/>
        <end position="123"/>
    </location>
</feature>
<evidence type="ECO:0000256" key="2">
    <source>
        <dbReference type="SAM" id="SignalP"/>
    </source>
</evidence>
<keyword evidence="2" id="KW-0732">Signal</keyword>
<gene>
    <name evidence="3" type="ORF">G3576_11255</name>
</gene>
<feature type="signal peptide" evidence="2">
    <location>
        <begin position="1"/>
        <end position="20"/>
    </location>
</feature>
<proteinExistence type="predicted"/>
<organism evidence="3 4">
    <name type="scientific">Falsiroseomonas algicola</name>
    <dbReference type="NCBI Taxonomy" id="2716930"/>
    <lineage>
        <taxon>Bacteria</taxon>
        <taxon>Pseudomonadati</taxon>
        <taxon>Pseudomonadota</taxon>
        <taxon>Alphaproteobacteria</taxon>
        <taxon>Acetobacterales</taxon>
        <taxon>Roseomonadaceae</taxon>
        <taxon>Falsiroseomonas</taxon>
    </lineage>
</organism>
<protein>
    <submittedName>
        <fullName evidence="3">Uncharacterized protein</fullName>
    </submittedName>
</protein>
<reference evidence="3 4" key="1">
    <citation type="submission" date="2020-02" db="EMBL/GenBank/DDBJ databases">
        <authorList>
            <person name="Kim H.M."/>
            <person name="Jeon C.O."/>
        </authorList>
    </citation>
    <scope>NUCLEOTIDE SEQUENCE [LARGE SCALE GENOMIC DNA]</scope>
    <source>
        <strain evidence="3 4">PeD5</strain>
    </source>
</reference>
<comment type="caution">
    <text evidence="3">The sequence shown here is derived from an EMBL/GenBank/DDBJ whole genome shotgun (WGS) entry which is preliminary data.</text>
</comment>
<name>A0A6M1LJS0_9PROT</name>
<sequence length="123" mass="12635">MKILLPPTLLAALFAMPVAAQQLDRQPAAGSRPPPTRMEGDRASPPTAPAQPPVGTGTPRQEPARTEPPPGHTTLPAPAVPNQRQPESSEGAGQAGQSPIGPRPGARPDASTTRAQEGPAQPR</sequence>
<dbReference type="EMBL" id="JAAIKB010000003">
    <property type="protein sequence ID" value="NGM20595.1"/>
    <property type="molecule type" value="Genomic_DNA"/>
</dbReference>
<dbReference type="RefSeq" id="WP_164694472.1">
    <property type="nucleotide sequence ID" value="NZ_JAAIKB010000003.1"/>
</dbReference>
<evidence type="ECO:0000313" key="3">
    <source>
        <dbReference type="EMBL" id="NGM20595.1"/>
    </source>
</evidence>